<dbReference type="Gene3D" id="2.60.120.620">
    <property type="entry name" value="q2cbj1_9rhob like domain"/>
    <property type="match status" value="1"/>
</dbReference>
<dbReference type="EMBL" id="CP000155">
    <property type="protein sequence ID" value="ABC32247.1"/>
    <property type="molecule type" value="Genomic_DNA"/>
</dbReference>
<protein>
    <submittedName>
        <fullName evidence="12">FOG: WD40 repeat</fullName>
    </submittedName>
</protein>
<feature type="domain" description="Fe2OG dioxygenase" evidence="11">
    <location>
        <begin position="107"/>
        <end position="257"/>
    </location>
</feature>
<dbReference type="Gene3D" id="2.130.10.10">
    <property type="entry name" value="YVTN repeat-like/Quinoprotein amine dehydrogenase"/>
    <property type="match status" value="2"/>
</dbReference>
<dbReference type="GO" id="GO:0031418">
    <property type="term" value="F:L-ascorbic acid binding"/>
    <property type="evidence" value="ECO:0007669"/>
    <property type="project" value="UniProtKB-KW"/>
</dbReference>
<evidence type="ECO:0000256" key="5">
    <source>
        <dbReference type="ARBA" id="ARBA00022737"/>
    </source>
</evidence>
<evidence type="ECO:0000256" key="10">
    <source>
        <dbReference type="PROSITE-ProRule" id="PRU00221"/>
    </source>
</evidence>
<dbReference type="AlphaFoldDB" id="Q2SAS7"/>
<dbReference type="PROSITE" id="PS51471">
    <property type="entry name" value="FE2OG_OXY"/>
    <property type="match status" value="1"/>
</dbReference>
<dbReference type="GO" id="GO:0051213">
    <property type="term" value="F:dioxygenase activity"/>
    <property type="evidence" value="ECO:0007669"/>
    <property type="project" value="UniProtKB-KW"/>
</dbReference>
<keyword evidence="5" id="KW-0677">Repeat</keyword>
<dbReference type="InterPro" id="IPR001680">
    <property type="entry name" value="WD40_rpt"/>
</dbReference>
<dbReference type="InterPro" id="IPR005123">
    <property type="entry name" value="Oxoglu/Fe-dep_dioxygenase_dom"/>
</dbReference>
<keyword evidence="4" id="KW-0479">Metal-binding</keyword>
<proteinExistence type="predicted"/>
<feature type="repeat" description="WD" evidence="10">
    <location>
        <begin position="226"/>
        <end position="257"/>
    </location>
</feature>
<dbReference type="GO" id="GO:0005506">
    <property type="term" value="F:iron ion binding"/>
    <property type="evidence" value="ECO:0007669"/>
    <property type="project" value="InterPro"/>
</dbReference>
<evidence type="ECO:0000313" key="13">
    <source>
        <dbReference type="Proteomes" id="UP000000238"/>
    </source>
</evidence>
<dbReference type="InterPro" id="IPR036322">
    <property type="entry name" value="WD40_repeat_dom_sf"/>
</dbReference>
<dbReference type="STRING" id="349521.HCH_05588"/>
<keyword evidence="3 10" id="KW-0853">WD repeat</keyword>
<gene>
    <name evidence="12" type="ordered locus">HCH_05588</name>
</gene>
<dbReference type="Proteomes" id="UP000000238">
    <property type="component" value="Chromosome"/>
</dbReference>
<dbReference type="GO" id="GO:0016705">
    <property type="term" value="F:oxidoreductase activity, acting on paired donors, with incorporation or reduction of molecular oxygen"/>
    <property type="evidence" value="ECO:0007669"/>
    <property type="project" value="InterPro"/>
</dbReference>
<dbReference type="PANTHER" id="PTHR19849:SF0">
    <property type="entry name" value="PHOSPHOLIPASE A-2-ACTIVATING PROTEIN"/>
    <property type="match status" value="1"/>
</dbReference>
<organism evidence="12 13">
    <name type="scientific">Hahella chejuensis (strain KCTC 2396)</name>
    <dbReference type="NCBI Taxonomy" id="349521"/>
    <lineage>
        <taxon>Bacteria</taxon>
        <taxon>Pseudomonadati</taxon>
        <taxon>Pseudomonadota</taxon>
        <taxon>Gammaproteobacteria</taxon>
        <taxon>Oceanospirillales</taxon>
        <taxon>Hahellaceae</taxon>
        <taxon>Hahella</taxon>
    </lineage>
</organism>
<evidence type="ECO:0000256" key="8">
    <source>
        <dbReference type="ARBA" id="ARBA00023002"/>
    </source>
</evidence>
<dbReference type="HOGENOM" id="CLU_540651_0_0_6"/>
<dbReference type="InterPro" id="IPR006620">
    <property type="entry name" value="Pro_4_hyd_alph"/>
</dbReference>
<dbReference type="RefSeq" id="WP_011399310.1">
    <property type="nucleotide sequence ID" value="NC_007645.1"/>
</dbReference>
<keyword evidence="2" id="KW-0963">Cytoplasm</keyword>
<dbReference type="SMART" id="SM00702">
    <property type="entry name" value="P4Hc"/>
    <property type="match status" value="1"/>
</dbReference>
<dbReference type="GO" id="GO:0043161">
    <property type="term" value="P:proteasome-mediated ubiquitin-dependent protein catabolic process"/>
    <property type="evidence" value="ECO:0007669"/>
    <property type="project" value="TreeGrafter"/>
</dbReference>
<keyword evidence="8" id="KW-0560">Oxidoreductase</keyword>
<keyword evidence="9" id="KW-0408">Iron</keyword>
<dbReference type="GO" id="GO:0005737">
    <property type="term" value="C:cytoplasm"/>
    <property type="evidence" value="ECO:0007669"/>
    <property type="project" value="UniProtKB-ARBA"/>
</dbReference>
<dbReference type="InterPro" id="IPR015943">
    <property type="entry name" value="WD40/YVTN_repeat-like_dom_sf"/>
</dbReference>
<dbReference type="SMART" id="SM00320">
    <property type="entry name" value="WD40"/>
    <property type="match status" value="7"/>
</dbReference>
<sequence length="505" mass="56371">MKSVSRFNTSQHPPEGVQRIDLAPELKKECFVLRGVFSEIFCEQLLASAITRGFSPADAKYPPSYRNNARQVVDDPMLARRLFEVCGQLLPQSLPDAANSPAWSLHSLNPRLRLCRYSAGQSFFPHQDGVYACPDRSESKLTFLLYLNDATEFSGGDTLFFKDASAAEISARFTPRRGDLIVFDHSLWHSGDTVLSGEKYILRSDLIYRPSRSIGSIPALLNPHVLHAHNGYIWKVATLSGGRFATASRDKTIRIWSPQKQLLQTLSRHANSVLDLCSNAKDDLFAVSRDGTLSKWEQRETSYFPVRKINTFCPTPLHVSPLDENQIVTTGSDGVIRLWSHDLEPQGTLTGRQGWVWDIASLGQGNAVSGGEDGSLSFWRIDAREHCFRLSPNTGPIRCLALSDKARSVFAGTGTGHILHIDLLPEPYVRNIWKAHNGIVRSLFVEGENQLISGGEDCLIRYWSLAGEALKEDVSHENFVTSLCAYRDKEFLSASYDGRVTFHSL</sequence>
<dbReference type="PROSITE" id="PS50082">
    <property type="entry name" value="WD_REPEATS_2"/>
    <property type="match status" value="1"/>
</dbReference>
<dbReference type="PANTHER" id="PTHR19849">
    <property type="entry name" value="PHOSPHOLIPASE A-2-ACTIVATING PROTEIN"/>
    <property type="match status" value="1"/>
</dbReference>
<keyword evidence="7" id="KW-0223">Dioxygenase</keyword>
<dbReference type="InterPro" id="IPR044862">
    <property type="entry name" value="Pro_4_hyd_alph_FE2OG_OXY"/>
</dbReference>
<dbReference type="GO" id="GO:0043130">
    <property type="term" value="F:ubiquitin binding"/>
    <property type="evidence" value="ECO:0007669"/>
    <property type="project" value="TreeGrafter"/>
</dbReference>
<dbReference type="Pfam" id="PF13640">
    <property type="entry name" value="2OG-FeII_Oxy_3"/>
    <property type="match status" value="1"/>
</dbReference>
<evidence type="ECO:0000256" key="1">
    <source>
        <dbReference type="ARBA" id="ARBA00001961"/>
    </source>
</evidence>
<evidence type="ECO:0000256" key="3">
    <source>
        <dbReference type="ARBA" id="ARBA00022574"/>
    </source>
</evidence>
<name>Q2SAS7_HAHCH</name>
<evidence type="ECO:0000256" key="6">
    <source>
        <dbReference type="ARBA" id="ARBA00022896"/>
    </source>
</evidence>
<keyword evidence="6" id="KW-0847">Vitamin C</keyword>
<evidence type="ECO:0000313" key="12">
    <source>
        <dbReference type="EMBL" id="ABC32247.1"/>
    </source>
</evidence>
<accession>Q2SAS7</accession>
<evidence type="ECO:0000256" key="7">
    <source>
        <dbReference type="ARBA" id="ARBA00022964"/>
    </source>
</evidence>
<comment type="cofactor">
    <cofactor evidence="1">
        <name>L-ascorbate</name>
        <dbReference type="ChEBI" id="CHEBI:38290"/>
    </cofactor>
</comment>
<dbReference type="OrthoDB" id="269774at2"/>
<evidence type="ECO:0000256" key="4">
    <source>
        <dbReference type="ARBA" id="ARBA00022723"/>
    </source>
</evidence>
<dbReference type="KEGG" id="hch:HCH_05588"/>
<evidence type="ECO:0000256" key="2">
    <source>
        <dbReference type="ARBA" id="ARBA00022490"/>
    </source>
</evidence>
<dbReference type="SUPFAM" id="SSF50978">
    <property type="entry name" value="WD40 repeat-like"/>
    <property type="match status" value="1"/>
</dbReference>
<dbReference type="GO" id="GO:0010992">
    <property type="term" value="P:ubiquitin recycling"/>
    <property type="evidence" value="ECO:0007669"/>
    <property type="project" value="TreeGrafter"/>
</dbReference>
<dbReference type="eggNOG" id="COG2319">
    <property type="taxonomic scope" value="Bacteria"/>
</dbReference>
<keyword evidence="13" id="KW-1185">Reference proteome</keyword>
<evidence type="ECO:0000259" key="11">
    <source>
        <dbReference type="PROSITE" id="PS51471"/>
    </source>
</evidence>
<dbReference type="SUPFAM" id="SSF51197">
    <property type="entry name" value="Clavaminate synthase-like"/>
    <property type="match status" value="1"/>
</dbReference>
<dbReference type="Pfam" id="PF00400">
    <property type="entry name" value="WD40"/>
    <property type="match status" value="4"/>
</dbReference>
<evidence type="ECO:0000256" key="9">
    <source>
        <dbReference type="ARBA" id="ARBA00023004"/>
    </source>
</evidence>
<reference evidence="12 13" key="1">
    <citation type="journal article" date="2005" name="Nucleic Acids Res.">
        <title>Genomic blueprint of Hahella chejuensis, a marine microbe producing an algicidal agent.</title>
        <authorList>
            <person name="Jeong H."/>
            <person name="Yim J.H."/>
            <person name="Lee C."/>
            <person name="Choi S.-H."/>
            <person name="Park Y.K."/>
            <person name="Yoon S.H."/>
            <person name="Hur C.-G."/>
            <person name="Kang H.-Y."/>
            <person name="Kim D."/>
            <person name="Lee H.H."/>
            <person name="Park K.H."/>
            <person name="Park S.-H."/>
            <person name="Park H.-S."/>
            <person name="Lee H.K."/>
            <person name="Oh T.K."/>
            <person name="Kim J.F."/>
        </authorList>
    </citation>
    <scope>NUCLEOTIDE SEQUENCE [LARGE SCALE GENOMIC DNA]</scope>
    <source>
        <strain evidence="12 13">KCTC 2396</strain>
    </source>
</reference>